<dbReference type="RefSeq" id="WP_290263109.1">
    <property type="nucleotide sequence ID" value="NZ_JAUFQG010000004.1"/>
</dbReference>
<dbReference type="GO" id="GO:0016829">
    <property type="term" value="F:lyase activity"/>
    <property type="evidence" value="ECO:0007669"/>
    <property type="project" value="UniProtKB-KW"/>
</dbReference>
<dbReference type="Gene3D" id="3.40.50.1100">
    <property type="match status" value="2"/>
</dbReference>
<accession>A0ABV8V7M9</accession>
<evidence type="ECO:0000256" key="2">
    <source>
        <dbReference type="ARBA" id="ARBA00008639"/>
    </source>
</evidence>
<sequence>MVSKLLSISYPPRIAFAHTPTPIQPLIHLQKTLGLSTRLWVKRDDLTGSHLSGNKIRKLEFLVADAKSKGASHLITCGGVQSNHCRATALLAAQAGLKCHLLLRGEAPAQADGNLLLDKIAGATISYYPSASFERHIVDYFAHWTSHYAEQGGAAYCIPTGGSNGVGIWGYIACVEEMAGQFSAMNFCPEHIVCATGSGGTQAGLTLGAALLGLPSLVTGVAVCDNARWFEKKVKQDFSEWQGLYPELAQQNCLKLDQAVDQLQVNTLEQYVGPGYAQAGPEIFELIKLVARTEGLILDPVYTAKAFFGMVEELQQGVWQNAKDVLFVHTGGVFGIFPQREQFQF</sequence>
<evidence type="ECO:0000313" key="5">
    <source>
        <dbReference type="EMBL" id="MFC4363921.1"/>
    </source>
</evidence>
<dbReference type="PANTHER" id="PTHR43780">
    <property type="entry name" value="1-AMINOCYCLOPROPANE-1-CARBOXYLATE DEAMINASE-RELATED"/>
    <property type="match status" value="1"/>
</dbReference>
<dbReference type="SUPFAM" id="SSF53686">
    <property type="entry name" value="Tryptophan synthase beta subunit-like PLP-dependent enzymes"/>
    <property type="match status" value="1"/>
</dbReference>
<dbReference type="NCBIfam" id="TIGR01275">
    <property type="entry name" value="ACC_deam_rel"/>
    <property type="match status" value="1"/>
</dbReference>
<dbReference type="InterPro" id="IPR036052">
    <property type="entry name" value="TrpB-like_PALP_sf"/>
</dbReference>
<dbReference type="Proteomes" id="UP001595840">
    <property type="component" value="Unassembled WGS sequence"/>
</dbReference>
<dbReference type="InterPro" id="IPR027278">
    <property type="entry name" value="ACCD_DCysDesulf"/>
</dbReference>
<dbReference type="InterPro" id="IPR001926">
    <property type="entry name" value="TrpB-like_PALP"/>
</dbReference>
<reference evidence="6" key="1">
    <citation type="journal article" date="2019" name="Int. J. Syst. Evol. Microbiol.">
        <title>The Global Catalogue of Microorganisms (GCM) 10K type strain sequencing project: providing services to taxonomists for standard genome sequencing and annotation.</title>
        <authorList>
            <consortium name="The Broad Institute Genomics Platform"/>
            <consortium name="The Broad Institute Genome Sequencing Center for Infectious Disease"/>
            <person name="Wu L."/>
            <person name="Ma J."/>
        </authorList>
    </citation>
    <scope>NUCLEOTIDE SEQUENCE [LARGE SCALE GENOMIC DNA]</scope>
    <source>
        <strain evidence="6">CECT 8570</strain>
    </source>
</reference>
<dbReference type="PANTHER" id="PTHR43780:SF2">
    <property type="entry name" value="1-AMINOCYCLOPROPANE-1-CARBOXYLATE DEAMINASE-RELATED"/>
    <property type="match status" value="1"/>
</dbReference>
<dbReference type="EC" id="4.4.1.-" evidence="5"/>
<keyword evidence="3" id="KW-0663">Pyridoxal phosphate</keyword>
<comment type="caution">
    <text evidence="5">The sequence shown here is derived from an EMBL/GenBank/DDBJ whole genome shotgun (WGS) entry which is preliminary data.</text>
</comment>
<proteinExistence type="inferred from homology"/>
<comment type="similarity">
    <text evidence="2">Belongs to the ACC deaminase/D-cysteine desulfhydrase family.</text>
</comment>
<organism evidence="5 6">
    <name type="scientific">Simiduia curdlanivorans</name>
    <dbReference type="NCBI Taxonomy" id="1492769"/>
    <lineage>
        <taxon>Bacteria</taxon>
        <taxon>Pseudomonadati</taxon>
        <taxon>Pseudomonadota</taxon>
        <taxon>Gammaproteobacteria</taxon>
        <taxon>Cellvibrionales</taxon>
        <taxon>Cellvibrionaceae</taxon>
        <taxon>Simiduia</taxon>
    </lineage>
</organism>
<comment type="cofactor">
    <cofactor evidence="1">
        <name>pyridoxal 5'-phosphate</name>
        <dbReference type="ChEBI" id="CHEBI:597326"/>
    </cofactor>
</comment>
<evidence type="ECO:0000259" key="4">
    <source>
        <dbReference type="Pfam" id="PF00291"/>
    </source>
</evidence>
<evidence type="ECO:0000256" key="3">
    <source>
        <dbReference type="ARBA" id="ARBA00022898"/>
    </source>
</evidence>
<evidence type="ECO:0000256" key="1">
    <source>
        <dbReference type="ARBA" id="ARBA00001933"/>
    </source>
</evidence>
<feature type="domain" description="Tryptophan synthase beta chain-like PALP" evidence="4">
    <location>
        <begin position="16"/>
        <end position="331"/>
    </location>
</feature>
<dbReference type="Pfam" id="PF00291">
    <property type="entry name" value="PALP"/>
    <property type="match status" value="1"/>
</dbReference>
<dbReference type="InterPro" id="IPR005966">
    <property type="entry name" value="D-Cys_desShydrase"/>
</dbReference>
<evidence type="ECO:0000313" key="6">
    <source>
        <dbReference type="Proteomes" id="UP001595840"/>
    </source>
</evidence>
<dbReference type="EMBL" id="JBHSCX010000021">
    <property type="protein sequence ID" value="MFC4363921.1"/>
    <property type="molecule type" value="Genomic_DNA"/>
</dbReference>
<gene>
    <name evidence="5" type="ORF">ACFOX3_16505</name>
</gene>
<name>A0ABV8V7M9_9GAMM</name>
<protein>
    <submittedName>
        <fullName evidence="5">D-cysteine desulfhydrase family protein</fullName>
        <ecNumber evidence="5">4.4.1.-</ecNumber>
    </submittedName>
</protein>
<dbReference type="PIRSF" id="PIRSF006278">
    <property type="entry name" value="ACCD_DCysDesulf"/>
    <property type="match status" value="1"/>
</dbReference>
<keyword evidence="5" id="KW-0456">Lyase</keyword>
<keyword evidence="6" id="KW-1185">Reference proteome</keyword>